<dbReference type="InterPro" id="IPR023296">
    <property type="entry name" value="Glyco_hydro_beta-prop_sf"/>
</dbReference>
<protein>
    <submittedName>
        <fullName evidence="7">Arabinan endo-1,5-alpha-L-arabinosidase</fullName>
    </submittedName>
</protein>
<dbReference type="CDD" id="cd18830">
    <property type="entry name" value="GH43_CjArb43A-like"/>
    <property type="match status" value="1"/>
</dbReference>
<evidence type="ECO:0000256" key="1">
    <source>
        <dbReference type="ARBA" id="ARBA00004834"/>
    </source>
</evidence>
<keyword evidence="8" id="KW-1185">Reference proteome</keyword>
<organism evidence="7 8">
    <name type="scientific">Echinicola jeungdonensis</name>
    <dbReference type="NCBI Taxonomy" id="709343"/>
    <lineage>
        <taxon>Bacteria</taxon>
        <taxon>Pseudomonadati</taxon>
        <taxon>Bacteroidota</taxon>
        <taxon>Cytophagia</taxon>
        <taxon>Cytophagales</taxon>
        <taxon>Cyclobacteriaceae</taxon>
        <taxon>Echinicola</taxon>
    </lineage>
</organism>
<keyword evidence="3 5" id="KW-0378">Hydrolase</keyword>
<comment type="similarity">
    <text evidence="2 5">Belongs to the glycosyl hydrolase 43 family.</text>
</comment>
<evidence type="ECO:0000256" key="2">
    <source>
        <dbReference type="ARBA" id="ARBA00009865"/>
    </source>
</evidence>
<dbReference type="SUPFAM" id="SSF75005">
    <property type="entry name" value="Arabinanase/levansucrase/invertase"/>
    <property type="match status" value="1"/>
</dbReference>
<proteinExistence type="inferred from homology"/>
<feature type="chain" id="PRO_5046711950" evidence="6">
    <location>
        <begin position="20"/>
        <end position="326"/>
    </location>
</feature>
<reference evidence="7 8" key="1">
    <citation type="submission" date="2024-09" db="EMBL/GenBank/DDBJ databases">
        <authorList>
            <person name="Sun Q."/>
            <person name="Mori K."/>
        </authorList>
    </citation>
    <scope>NUCLEOTIDE SEQUENCE [LARGE SCALE GENOMIC DNA]</scope>
    <source>
        <strain evidence="7 8">CECT 7682</strain>
    </source>
</reference>
<dbReference type="PANTHER" id="PTHR43301:SF3">
    <property type="entry name" value="ARABINAN ENDO-1,5-ALPHA-L-ARABINOSIDASE A-RELATED"/>
    <property type="match status" value="1"/>
</dbReference>
<feature type="signal peptide" evidence="6">
    <location>
        <begin position="1"/>
        <end position="19"/>
    </location>
</feature>
<dbReference type="Pfam" id="PF04616">
    <property type="entry name" value="Glyco_hydro_43"/>
    <property type="match status" value="1"/>
</dbReference>
<dbReference type="RefSeq" id="WP_290246919.1">
    <property type="nucleotide sequence ID" value="NZ_JAUFQT010000001.1"/>
</dbReference>
<evidence type="ECO:0000256" key="6">
    <source>
        <dbReference type="SAM" id="SignalP"/>
    </source>
</evidence>
<dbReference type="InterPro" id="IPR006710">
    <property type="entry name" value="Glyco_hydro_43"/>
</dbReference>
<gene>
    <name evidence="7" type="ORF">ACFFUR_02550</name>
</gene>
<dbReference type="Gene3D" id="2.115.10.20">
    <property type="entry name" value="Glycosyl hydrolase domain, family 43"/>
    <property type="match status" value="1"/>
</dbReference>
<dbReference type="Proteomes" id="UP001589654">
    <property type="component" value="Unassembled WGS sequence"/>
</dbReference>
<comment type="caution">
    <text evidence="7">The sequence shown here is derived from an EMBL/GenBank/DDBJ whole genome shotgun (WGS) entry which is preliminary data.</text>
</comment>
<sequence length="326" mass="37281">MKKYLLGFWFVLAFSISGAQSQTISVHDPVMTKEGNTYYLFCTGRGIAVWSSQDMENWERQPAVFKEAPGWARDVVPDFKNHIWAPDISYHNGSYYLYYSISSFAKNTSAIGVATNKTLDPNSPDFNWVDHGKVIESVPGRDMWNAIDPNIIADESGGKWMTFGSFWGGLKLVKLTEDMLSVQNGPEDWFTIARRERSFELDERDPGDAAIEAPFIFKKDGFYYLFVSFDLCCRGENSTYKMMVGRSKLIKGPYYDKEGQRMDQGGGTLVLQGNQDWYGVGHNSAYSFEGKDYLIFHGYDAHQNGRPRLFVREISWDKEGWPEISY</sequence>
<evidence type="ECO:0000256" key="3">
    <source>
        <dbReference type="ARBA" id="ARBA00022801"/>
    </source>
</evidence>
<keyword evidence="6" id="KW-0732">Signal</keyword>
<name>A0ABV5J1S0_9BACT</name>
<dbReference type="EMBL" id="JBHMEW010000008">
    <property type="protein sequence ID" value="MFB9210671.1"/>
    <property type="molecule type" value="Genomic_DNA"/>
</dbReference>
<evidence type="ECO:0000256" key="5">
    <source>
        <dbReference type="PIRNR" id="PIRNR026534"/>
    </source>
</evidence>
<dbReference type="InterPro" id="IPR016840">
    <property type="entry name" value="Glyco_hydro_43_endo_a_Ara-ase"/>
</dbReference>
<dbReference type="PANTHER" id="PTHR43301">
    <property type="entry name" value="ARABINAN ENDO-1,5-ALPHA-L-ARABINOSIDASE"/>
    <property type="match status" value="1"/>
</dbReference>
<evidence type="ECO:0000313" key="8">
    <source>
        <dbReference type="Proteomes" id="UP001589654"/>
    </source>
</evidence>
<dbReference type="PIRSF" id="PIRSF026534">
    <property type="entry name" value="Endo_alpha-L-arabinosidase"/>
    <property type="match status" value="1"/>
</dbReference>
<comment type="pathway">
    <text evidence="1 5">Glycan metabolism; L-arabinan degradation.</text>
</comment>
<evidence type="ECO:0000256" key="4">
    <source>
        <dbReference type="ARBA" id="ARBA00023295"/>
    </source>
</evidence>
<dbReference type="InterPro" id="IPR050727">
    <property type="entry name" value="GH43_arabinanases"/>
</dbReference>
<accession>A0ABV5J1S0</accession>
<evidence type="ECO:0000313" key="7">
    <source>
        <dbReference type="EMBL" id="MFB9210671.1"/>
    </source>
</evidence>
<keyword evidence="4 5" id="KW-0326">Glycosidase</keyword>